<protein>
    <recommendedName>
        <fullName evidence="7">DM domain-containing protein</fullName>
    </recommendedName>
</protein>
<dbReference type="PANTHER" id="PTHR12322">
    <property type="entry name" value="DOUBLESEX AND MAB-3 RELATED TRANSCRIPTION FACTOR DMRT"/>
    <property type="match status" value="1"/>
</dbReference>
<comment type="caution">
    <text evidence="8">The sequence shown here is derived from an EMBL/GenBank/DDBJ whole genome shotgun (WGS) entry which is preliminary data.</text>
</comment>
<dbReference type="SUPFAM" id="SSF82927">
    <property type="entry name" value="Cysteine-rich DNA binding domain, (DM domain)"/>
    <property type="match status" value="1"/>
</dbReference>
<name>A0ABP1S6V2_9HEXA</name>
<keyword evidence="4 5" id="KW-0539">Nucleus</keyword>
<sequence length="304" mass="34983">MSRQNIQRNESDILGNTPDSSTKSCNSSTLNLKLCKERIRKPPMKSRHPNCALCQNHGKIVRTKGHKRYCPWRECGCEKCNFTKYRRKVVASQIAVRRAMIEDQEREMMEEEGDDGPDAEKDNSAEKGYPTHKNEEHHRQLPKSAASTSFSTPYSAPLFSLRDGNQREFQEGLHERTTSFLGSLPTFINSRDHLKSLNPESMFGFQSAKSTESVYHIRESIQTLNNMFCLPYGTYYPMHRMWHDFGGNFKLAASKIFEAQYGHRKQKDAQTHFGRYSANRSPTESTNELTISNPSDADTRERLE</sequence>
<evidence type="ECO:0000313" key="8">
    <source>
        <dbReference type="EMBL" id="CAL8145345.1"/>
    </source>
</evidence>
<dbReference type="PROSITE" id="PS50809">
    <property type="entry name" value="DM_2"/>
    <property type="match status" value="1"/>
</dbReference>
<evidence type="ECO:0000259" key="7">
    <source>
        <dbReference type="PROSITE" id="PS50809"/>
    </source>
</evidence>
<organism evidence="8 9">
    <name type="scientific">Orchesella dallaii</name>
    <dbReference type="NCBI Taxonomy" id="48710"/>
    <lineage>
        <taxon>Eukaryota</taxon>
        <taxon>Metazoa</taxon>
        <taxon>Ecdysozoa</taxon>
        <taxon>Arthropoda</taxon>
        <taxon>Hexapoda</taxon>
        <taxon>Collembola</taxon>
        <taxon>Entomobryomorpha</taxon>
        <taxon>Entomobryoidea</taxon>
        <taxon>Orchesellidae</taxon>
        <taxon>Orchesellinae</taxon>
        <taxon>Orchesella</taxon>
    </lineage>
</organism>
<feature type="region of interest" description="Disordered" evidence="6">
    <location>
        <begin position="102"/>
        <end position="150"/>
    </location>
</feature>
<feature type="compositionally biased region" description="Polar residues" evidence="6">
    <location>
        <begin position="278"/>
        <end position="296"/>
    </location>
</feature>
<comment type="subcellular location">
    <subcellularLocation>
        <location evidence="5">Nucleus</location>
    </subcellularLocation>
</comment>
<keyword evidence="2 5" id="KW-0862">Zinc</keyword>
<dbReference type="PROSITE" id="PS40000">
    <property type="entry name" value="DM_1"/>
    <property type="match status" value="1"/>
</dbReference>
<accession>A0ABP1S6V2</accession>
<evidence type="ECO:0000256" key="5">
    <source>
        <dbReference type="PROSITE-ProRule" id="PRU00070"/>
    </source>
</evidence>
<keyword evidence="1 5" id="KW-0479">Metal-binding</keyword>
<reference evidence="8 9" key="1">
    <citation type="submission" date="2024-08" db="EMBL/GenBank/DDBJ databases">
        <authorList>
            <person name="Cucini C."/>
            <person name="Frati F."/>
        </authorList>
    </citation>
    <scope>NUCLEOTIDE SEQUENCE [LARGE SCALE GENOMIC DNA]</scope>
</reference>
<dbReference type="Proteomes" id="UP001642540">
    <property type="component" value="Unassembled WGS sequence"/>
</dbReference>
<keyword evidence="3 5" id="KW-0238">DNA-binding</keyword>
<dbReference type="EMBL" id="CAXLJM020000164">
    <property type="protein sequence ID" value="CAL8145345.1"/>
    <property type="molecule type" value="Genomic_DNA"/>
</dbReference>
<evidence type="ECO:0000256" key="2">
    <source>
        <dbReference type="ARBA" id="ARBA00022833"/>
    </source>
</evidence>
<gene>
    <name evidence="8" type="ORF">ODALV1_LOCUS30460</name>
</gene>
<dbReference type="PANTHER" id="PTHR12322:SF116">
    <property type="entry name" value="DOUBLESEX-MAB RELATED 99B"/>
    <property type="match status" value="1"/>
</dbReference>
<evidence type="ECO:0000256" key="3">
    <source>
        <dbReference type="ARBA" id="ARBA00023125"/>
    </source>
</evidence>
<proteinExistence type="predicted"/>
<keyword evidence="9" id="KW-1185">Reference proteome</keyword>
<dbReference type="InterPro" id="IPR026607">
    <property type="entry name" value="DMRT"/>
</dbReference>
<dbReference type="InterPro" id="IPR036407">
    <property type="entry name" value="DM_DNA-bd_sf"/>
</dbReference>
<feature type="region of interest" description="Disordered" evidence="6">
    <location>
        <begin position="275"/>
        <end position="304"/>
    </location>
</feature>
<dbReference type="Pfam" id="PF00751">
    <property type="entry name" value="DM"/>
    <property type="match status" value="1"/>
</dbReference>
<dbReference type="InterPro" id="IPR001275">
    <property type="entry name" value="DM_DNA-bd"/>
</dbReference>
<feature type="compositionally biased region" description="Acidic residues" evidence="6">
    <location>
        <begin position="108"/>
        <end position="117"/>
    </location>
</feature>
<evidence type="ECO:0000256" key="6">
    <source>
        <dbReference type="SAM" id="MobiDB-lite"/>
    </source>
</evidence>
<dbReference type="Gene3D" id="4.10.1040.10">
    <property type="entry name" value="DM DNA-binding domain"/>
    <property type="match status" value="1"/>
</dbReference>
<dbReference type="SMART" id="SM00301">
    <property type="entry name" value="DM"/>
    <property type="match status" value="1"/>
</dbReference>
<evidence type="ECO:0000256" key="4">
    <source>
        <dbReference type="ARBA" id="ARBA00023242"/>
    </source>
</evidence>
<feature type="domain" description="DM" evidence="7">
    <location>
        <begin position="51"/>
        <end position="98"/>
    </location>
</feature>
<feature type="DNA-binding region" description="DM" evidence="5">
    <location>
        <begin position="51"/>
        <end position="98"/>
    </location>
</feature>
<evidence type="ECO:0000256" key="1">
    <source>
        <dbReference type="ARBA" id="ARBA00022723"/>
    </source>
</evidence>
<feature type="region of interest" description="Disordered" evidence="6">
    <location>
        <begin position="1"/>
        <end position="25"/>
    </location>
</feature>
<evidence type="ECO:0000313" key="9">
    <source>
        <dbReference type="Proteomes" id="UP001642540"/>
    </source>
</evidence>